<comment type="caution">
    <text evidence="7">The sequence shown here is derived from an EMBL/GenBank/DDBJ whole genome shotgun (WGS) entry which is preliminary data.</text>
</comment>
<feature type="transmembrane region" description="Helical" evidence="6">
    <location>
        <begin position="141"/>
        <end position="162"/>
    </location>
</feature>
<dbReference type="STRING" id="153721.MYP_227"/>
<dbReference type="GO" id="GO:0005886">
    <property type="term" value="C:plasma membrane"/>
    <property type="evidence" value="ECO:0007669"/>
    <property type="project" value="UniProtKB-SubCell"/>
</dbReference>
<dbReference type="PANTHER" id="PTHR30250:SF30">
    <property type="entry name" value="LIPID III FLIPPASE"/>
    <property type="match status" value="1"/>
</dbReference>
<feature type="transmembrane region" description="Helical" evidence="6">
    <location>
        <begin position="289"/>
        <end position="307"/>
    </location>
</feature>
<feature type="transmembrane region" description="Helical" evidence="6">
    <location>
        <begin position="327"/>
        <end position="347"/>
    </location>
</feature>
<dbReference type="EMBL" id="BBLT01000001">
    <property type="protein sequence ID" value="GAL83001.1"/>
    <property type="molecule type" value="Genomic_DNA"/>
</dbReference>
<accession>A0A098L8F8</accession>
<evidence type="ECO:0000313" key="8">
    <source>
        <dbReference type="Proteomes" id="UP000030185"/>
    </source>
</evidence>
<evidence type="ECO:0000256" key="1">
    <source>
        <dbReference type="ARBA" id="ARBA00004651"/>
    </source>
</evidence>
<feature type="transmembrane region" description="Helical" evidence="6">
    <location>
        <begin position="354"/>
        <end position="378"/>
    </location>
</feature>
<evidence type="ECO:0000313" key="7">
    <source>
        <dbReference type="EMBL" id="GAL83001.1"/>
    </source>
</evidence>
<reference evidence="7 8" key="1">
    <citation type="submission" date="2014-09" db="EMBL/GenBank/DDBJ databases">
        <title>Sporocytophaga myxococcoides PG-01 genome sequencing.</title>
        <authorList>
            <person name="Liu L."/>
            <person name="Gao P.J."/>
            <person name="Chen G.J."/>
            <person name="Wang L.S."/>
        </authorList>
    </citation>
    <scope>NUCLEOTIDE SEQUENCE [LARGE SCALE GENOMIC DNA]</scope>
    <source>
        <strain evidence="7 8">PG-01</strain>
    </source>
</reference>
<keyword evidence="4 6" id="KW-1133">Transmembrane helix</keyword>
<feature type="transmembrane region" description="Helical" evidence="6">
    <location>
        <begin position="384"/>
        <end position="402"/>
    </location>
</feature>
<keyword evidence="2" id="KW-1003">Cell membrane</keyword>
<gene>
    <name evidence="7" type="ORF">MYP_227</name>
</gene>
<feature type="transmembrane region" description="Helical" evidence="6">
    <location>
        <begin position="110"/>
        <end position="129"/>
    </location>
</feature>
<keyword evidence="5 6" id="KW-0472">Membrane</keyword>
<dbReference type="Proteomes" id="UP000030185">
    <property type="component" value="Unassembled WGS sequence"/>
</dbReference>
<evidence type="ECO:0000256" key="6">
    <source>
        <dbReference type="SAM" id="Phobius"/>
    </source>
</evidence>
<keyword evidence="3 6" id="KW-0812">Transmembrane</keyword>
<feature type="transmembrane region" description="Helical" evidence="6">
    <location>
        <begin position="250"/>
        <end position="269"/>
    </location>
</feature>
<evidence type="ECO:0000256" key="3">
    <source>
        <dbReference type="ARBA" id="ARBA00022692"/>
    </source>
</evidence>
<organism evidence="7 8">
    <name type="scientific">Sporocytophaga myxococcoides</name>
    <dbReference type="NCBI Taxonomy" id="153721"/>
    <lineage>
        <taxon>Bacteria</taxon>
        <taxon>Pseudomonadati</taxon>
        <taxon>Bacteroidota</taxon>
        <taxon>Cytophagia</taxon>
        <taxon>Cytophagales</taxon>
        <taxon>Cytophagaceae</taxon>
        <taxon>Sporocytophaga</taxon>
    </lineage>
</organism>
<evidence type="ECO:0000256" key="4">
    <source>
        <dbReference type="ARBA" id="ARBA00022989"/>
    </source>
</evidence>
<dbReference type="PANTHER" id="PTHR30250">
    <property type="entry name" value="PST FAMILY PREDICTED COLANIC ACID TRANSPORTER"/>
    <property type="match status" value="1"/>
</dbReference>
<keyword evidence="8" id="KW-1185">Reference proteome</keyword>
<dbReference type="AlphaFoldDB" id="A0A098L8F8"/>
<dbReference type="InterPro" id="IPR050833">
    <property type="entry name" value="Poly_Biosynth_Transport"/>
</dbReference>
<name>A0A098L8F8_9BACT</name>
<evidence type="ECO:0000256" key="2">
    <source>
        <dbReference type="ARBA" id="ARBA00022475"/>
    </source>
</evidence>
<protein>
    <submittedName>
        <fullName evidence="7">Membrane protein</fullName>
    </submittedName>
</protein>
<dbReference type="eggNOG" id="COG2244">
    <property type="taxonomic scope" value="Bacteria"/>
</dbReference>
<evidence type="ECO:0000256" key="5">
    <source>
        <dbReference type="ARBA" id="ARBA00023136"/>
    </source>
</evidence>
<feature type="transmembrane region" description="Helical" evidence="6">
    <location>
        <begin position="168"/>
        <end position="189"/>
    </location>
</feature>
<feature type="transmembrane region" description="Helical" evidence="6">
    <location>
        <begin position="209"/>
        <end position="230"/>
    </location>
</feature>
<proteinExistence type="predicted"/>
<comment type="subcellular location">
    <subcellularLocation>
        <location evidence="1">Cell membrane</location>
        <topology evidence="1">Multi-pass membrane protein</topology>
    </subcellularLocation>
</comment>
<sequence length="408" mass="46405">MWAGAVVGVKAFGNILINKLISSYYQSPDVFALLAHFQNLLGIFLSVPADGINQGIVKYLSDKNLRKADYYNYYYAGLFLNLLVFAACFISLWFYKDYFTSVFSINENRSLWILGVGAIILAQLLTLYFQSLLLAFQELKVYALLSAAGIVSAIAFCYFALIKFNFPVVLLAVGLGNSGLFLINIIFIVKRHFPTISIGKPKVEAIKKLGEFVLMALSILLFGKMVDFVIRQFAMNSFSTYQTGLWQTVVKFSDYYTAAFGSLIAMVYFPKISEYINDFDVLKKYVREVAIIIVPLIAFGLIAIYFLREYILVLFFDEHFRSAERFFLFQLIGDFLKMISFLLAYLINAQARTGLFILSQGLSAFLYIGLIFLCSSYIGIDGFTLAHTLRYIVYCIFIVLLYRKLIFS</sequence>
<feature type="transmembrane region" description="Helical" evidence="6">
    <location>
        <begin position="73"/>
        <end position="95"/>
    </location>
</feature>